<feature type="non-terminal residue" evidence="1">
    <location>
        <position position="132"/>
    </location>
</feature>
<name>A0ACC1HN57_9FUNG</name>
<sequence>MTSSSSDTFGLLGANSAAPAPTTASPLDKVEYNPSLSTSSFVDPTTAILHDANSSVGGDSETHFSTHHHYQHQHQQNHLRPLLNHDLDYVSSPSHYYHHQQHIHRHHHVPTQQHQNQHHSSLYAAAAAAAMP</sequence>
<dbReference type="EMBL" id="JAMZIH010002435">
    <property type="protein sequence ID" value="KAJ1677445.1"/>
    <property type="molecule type" value="Genomic_DNA"/>
</dbReference>
<organism evidence="1 2">
    <name type="scientific">Spiromyces aspiralis</name>
    <dbReference type="NCBI Taxonomy" id="68401"/>
    <lineage>
        <taxon>Eukaryota</taxon>
        <taxon>Fungi</taxon>
        <taxon>Fungi incertae sedis</taxon>
        <taxon>Zoopagomycota</taxon>
        <taxon>Kickxellomycotina</taxon>
        <taxon>Kickxellomycetes</taxon>
        <taxon>Kickxellales</taxon>
        <taxon>Kickxellaceae</taxon>
        <taxon>Spiromyces</taxon>
    </lineage>
</organism>
<evidence type="ECO:0000313" key="1">
    <source>
        <dbReference type="EMBL" id="KAJ1677445.1"/>
    </source>
</evidence>
<protein>
    <submittedName>
        <fullName evidence="1">Uncharacterized protein</fullName>
    </submittedName>
</protein>
<evidence type="ECO:0000313" key="2">
    <source>
        <dbReference type="Proteomes" id="UP001145114"/>
    </source>
</evidence>
<accession>A0ACC1HN57</accession>
<keyword evidence="2" id="KW-1185">Reference proteome</keyword>
<dbReference type="Proteomes" id="UP001145114">
    <property type="component" value="Unassembled WGS sequence"/>
</dbReference>
<proteinExistence type="predicted"/>
<gene>
    <name evidence="1" type="ORF">EV182_006152</name>
</gene>
<reference evidence="1" key="1">
    <citation type="submission" date="2022-06" db="EMBL/GenBank/DDBJ databases">
        <title>Phylogenomic reconstructions and comparative analyses of Kickxellomycotina fungi.</title>
        <authorList>
            <person name="Reynolds N.K."/>
            <person name="Stajich J.E."/>
            <person name="Barry K."/>
            <person name="Grigoriev I.V."/>
            <person name="Crous P."/>
            <person name="Smith M.E."/>
        </authorList>
    </citation>
    <scope>NUCLEOTIDE SEQUENCE</scope>
    <source>
        <strain evidence="1">RSA 2271</strain>
    </source>
</reference>
<comment type="caution">
    <text evidence="1">The sequence shown here is derived from an EMBL/GenBank/DDBJ whole genome shotgun (WGS) entry which is preliminary data.</text>
</comment>